<dbReference type="EMBL" id="ABCK01000021">
    <property type="protein sequence ID" value="EDM25977.1"/>
    <property type="molecule type" value="Genomic_DNA"/>
</dbReference>
<keyword evidence="2" id="KW-1185">Reference proteome</keyword>
<gene>
    <name evidence="1" type="ORF">LNTAR_19307</name>
</gene>
<protein>
    <submittedName>
        <fullName evidence="1">Uncharacterized protein</fullName>
    </submittedName>
</protein>
<comment type="caution">
    <text evidence="1">The sequence shown here is derived from an EMBL/GenBank/DDBJ whole genome shotgun (WGS) entry which is preliminary data.</text>
</comment>
<evidence type="ECO:0000313" key="2">
    <source>
        <dbReference type="Proteomes" id="UP000004947"/>
    </source>
</evidence>
<evidence type="ECO:0000313" key="1">
    <source>
        <dbReference type="EMBL" id="EDM25977.1"/>
    </source>
</evidence>
<dbReference type="AlphaFoldDB" id="A6DQS7"/>
<dbReference type="Proteomes" id="UP000004947">
    <property type="component" value="Unassembled WGS sequence"/>
</dbReference>
<organism evidence="1 2">
    <name type="scientific">Lentisphaera araneosa HTCC2155</name>
    <dbReference type="NCBI Taxonomy" id="313628"/>
    <lineage>
        <taxon>Bacteria</taxon>
        <taxon>Pseudomonadati</taxon>
        <taxon>Lentisphaerota</taxon>
        <taxon>Lentisphaeria</taxon>
        <taxon>Lentisphaerales</taxon>
        <taxon>Lentisphaeraceae</taxon>
        <taxon>Lentisphaera</taxon>
    </lineage>
</organism>
<reference evidence="1 2" key="1">
    <citation type="journal article" date="2010" name="J. Bacteriol.">
        <title>Genome sequence of Lentisphaera araneosa HTCC2155T, the type species of the order Lentisphaerales in the phylum Lentisphaerae.</title>
        <authorList>
            <person name="Thrash J.C."/>
            <person name="Cho J.C."/>
            <person name="Vergin K.L."/>
            <person name="Morris R.M."/>
            <person name="Giovannoni S.J."/>
        </authorList>
    </citation>
    <scope>NUCLEOTIDE SEQUENCE [LARGE SCALE GENOMIC DNA]</scope>
    <source>
        <strain evidence="1 2">HTCC2155</strain>
    </source>
</reference>
<proteinExistence type="predicted"/>
<dbReference type="RefSeq" id="WP_007280200.1">
    <property type="nucleotide sequence ID" value="NZ_ABCK01000021.1"/>
</dbReference>
<accession>A6DQS7</accession>
<name>A6DQS7_9BACT</name>
<sequence length="167" mass="19108">MKKILILILTFTVQGYSIDLTDLPYFKEGSFTGKATYKFPDNKIETGNGLEIKNHINKKEKILISEGSYKQADNTIKLMTNISLVTNKNGNYEFTLKSNQGLNLTGFIKVISETEYHTVILNGNIKYMITKTSFDTKKQLILSSISYNPDNTEYMKSVTVYQYKKNE</sequence>